<dbReference type="SUPFAM" id="SSF54001">
    <property type="entry name" value="Cysteine proteinases"/>
    <property type="match status" value="1"/>
</dbReference>
<name>A0A1R2B772_9CILI</name>
<comment type="similarity">
    <text evidence="1">Belongs to the peptidase C48 family.</text>
</comment>
<reference evidence="5 6" key="1">
    <citation type="submission" date="2016-11" db="EMBL/GenBank/DDBJ databases">
        <title>The macronuclear genome of Stentor coeruleus: a giant cell with tiny introns.</title>
        <authorList>
            <person name="Slabodnick M."/>
            <person name="Ruby J.G."/>
            <person name="Reiff S.B."/>
            <person name="Swart E.C."/>
            <person name="Gosai S."/>
            <person name="Prabakaran S."/>
            <person name="Witkowska E."/>
            <person name="Larue G.E."/>
            <person name="Fisher S."/>
            <person name="Freeman R.M."/>
            <person name="Gunawardena J."/>
            <person name="Chu W."/>
            <person name="Stover N.A."/>
            <person name="Gregory B.D."/>
            <person name="Nowacki M."/>
            <person name="Derisi J."/>
            <person name="Roy S.W."/>
            <person name="Marshall W.F."/>
            <person name="Sood P."/>
        </authorList>
    </citation>
    <scope>NUCLEOTIDE SEQUENCE [LARGE SCALE GENOMIC DNA]</scope>
    <source>
        <strain evidence="5">WM001</strain>
    </source>
</reference>
<evidence type="ECO:0000313" key="6">
    <source>
        <dbReference type="Proteomes" id="UP000187209"/>
    </source>
</evidence>
<dbReference type="EMBL" id="MPUH01000883">
    <property type="protein sequence ID" value="OMJ72653.1"/>
    <property type="molecule type" value="Genomic_DNA"/>
</dbReference>
<evidence type="ECO:0000313" key="5">
    <source>
        <dbReference type="EMBL" id="OMJ72653.1"/>
    </source>
</evidence>
<dbReference type="Proteomes" id="UP000187209">
    <property type="component" value="Unassembled WGS sequence"/>
</dbReference>
<dbReference type="AlphaFoldDB" id="A0A1R2B772"/>
<dbReference type="InterPro" id="IPR038765">
    <property type="entry name" value="Papain-like_cys_pep_sf"/>
</dbReference>
<protein>
    <recommendedName>
        <fullName evidence="4">Ubiquitin-like protease family profile domain-containing protein</fullName>
    </recommendedName>
</protein>
<dbReference type="GO" id="GO:0008234">
    <property type="term" value="F:cysteine-type peptidase activity"/>
    <property type="evidence" value="ECO:0007669"/>
    <property type="project" value="InterPro"/>
</dbReference>
<evidence type="ECO:0000259" key="4">
    <source>
        <dbReference type="Pfam" id="PF02902"/>
    </source>
</evidence>
<dbReference type="Gene3D" id="3.40.395.10">
    <property type="entry name" value="Adenoviral Proteinase, Chain A"/>
    <property type="match status" value="1"/>
</dbReference>
<sequence length="295" mass="33544">MDRLGNFRESRSCFSLSNASANRSKASSSYSSPFARITSAKNLKHEMLPSFLRSSGSGSGSSFSTSTPRKSFLPELNTLSSITKYINGATSPTETLLKVGKIELKQDDLRCLLSNNITKNTIDAMLTVVKHLNSKLCKKKPETKKVLIAKTKFTQKVFNNQKTNAKIDIFNINFLIFPIFVGHWTVLNFNCTELIVNYYDPLKSNKYLKDILKSLYLFLKKQTTSSGEDLMQIQLKELVYQRVVISETFSEEDSAIFMLQTIYNLSMGERVEVKSADLEHHRQEFLKMLFQHGTL</sequence>
<dbReference type="Pfam" id="PF02902">
    <property type="entry name" value="Peptidase_C48"/>
    <property type="match status" value="1"/>
</dbReference>
<feature type="domain" description="Ubiquitin-like protease family profile" evidence="4">
    <location>
        <begin position="116"/>
        <end position="292"/>
    </location>
</feature>
<evidence type="ECO:0000256" key="2">
    <source>
        <dbReference type="ARBA" id="ARBA00022670"/>
    </source>
</evidence>
<dbReference type="GO" id="GO:0006508">
    <property type="term" value="P:proteolysis"/>
    <property type="evidence" value="ECO:0007669"/>
    <property type="project" value="UniProtKB-KW"/>
</dbReference>
<keyword evidence="3" id="KW-0378">Hydrolase</keyword>
<keyword evidence="2" id="KW-0645">Protease</keyword>
<accession>A0A1R2B772</accession>
<organism evidence="5 6">
    <name type="scientific">Stentor coeruleus</name>
    <dbReference type="NCBI Taxonomy" id="5963"/>
    <lineage>
        <taxon>Eukaryota</taxon>
        <taxon>Sar</taxon>
        <taxon>Alveolata</taxon>
        <taxon>Ciliophora</taxon>
        <taxon>Postciliodesmatophora</taxon>
        <taxon>Heterotrichea</taxon>
        <taxon>Heterotrichida</taxon>
        <taxon>Stentoridae</taxon>
        <taxon>Stentor</taxon>
    </lineage>
</organism>
<evidence type="ECO:0000256" key="3">
    <source>
        <dbReference type="ARBA" id="ARBA00022801"/>
    </source>
</evidence>
<dbReference type="InterPro" id="IPR003653">
    <property type="entry name" value="Peptidase_C48_C"/>
</dbReference>
<keyword evidence="6" id="KW-1185">Reference proteome</keyword>
<gene>
    <name evidence="5" type="ORF">SteCoe_28849</name>
</gene>
<evidence type="ECO:0000256" key="1">
    <source>
        <dbReference type="ARBA" id="ARBA00005234"/>
    </source>
</evidence>
<comment type="caution">
    <text evidence="5">The sequence shown here is derived from an EMBL/GenBank/DDBJ whole genome shotgun (WGS) entry which is preliminary data.</text>
</comment>
<proteinExistence type="inferred from homology"/>